<gene>
    <name evidence="4" type="ORF">EV682_11026</name>
    <name evidence="3" type="ORF">NCTC11159_00743</name>
</gene>
<dbReference type="PANTHER" id="PTHR30441">
    <property type="entry name" value="DUF748 DOMAIN-CONTAINING PROTEIN"/>
    <property type="match status" value="1"/>
</dbReference>
<dbReference type="Proteomes" id="UP000295794">
    <property type="component" value="Unassembled WGS sequence"/>
</dbReference>
<dbReference type="Proteomes" id="UP000255108">
    <property type="component" value="Unassembled WGS sequence"/>
</dbReference>
<dbReference type="InterPro" id="IPR007844">
    <property type="entry name" value="AsmA"/>
</dbReference>
<dbReference type="EMBL" id="SMBT01000010">
    <property type="protein sequence ID" value="TCU84089.1"/>
    <property type="molecule type" value="Genomic_DNA"/>
</dbReference>
<evidence type="ECO:0000259" key="2">
    <source>
        <dbReference type="Pfam" id="PF05170"/>
    </source>
</evidence>
<name>A0A377Q4H4_9NEIS</name>
<dbReference type="Pfam" id="PF05170">
    <property type="entry name" value="AsmA"/>
    <property type="match status" value="1"/>
</dbReference>
<dbReference type="RefSeq" id="WP_115226122.1">
    <property type="nucleotide sequence ID" value="NZ_CAWOLO010000010.1"/>
</dbReference>
<dbReference type="AlphaFoldDB" id="A0A377Q4H4"/>
<protein>
    <submittedName>
        <fullName evidence="4">AsmA-like protein</fullName>
    </submittedName>
    <submittedName>
        <fullName evidence="3">Uncharacterized protein involved in outer membrane biogenesis</fullName>
    </submittedName>
</protein>
<dbReference type="PANTHER" id="PTHR30441:SF8">
    <property type="entry name" value="DUF748 DOMAIN-CONTAINING PROTEIN"/>
    <property type="match status" value="1"/>
</dbReference>
<evidence type="ECO:0000313" key="6">
    <source>
        <dbReference type="Proteomes" id="UP000295794"/>
    </source>
</evidence>
<dbReference type="EMBL" id="UGHR01000001">
    <property type="protein sequence ID" value="STQ89702.1"/>
    <property type="molecule type" value="Genomic_DNA"/>
</dbReference>
<reference evidence="4 6" key="2">
    <citation type="submission" date="2019-03" db="EMBL/GenBank/DDBJ databases">
        <title>Genomic Encyclopedia of Type Strains, Phase IV (KMG-IV): sequencing the most valuable type-strain genomes for metagenomic binning, comparative biology and taxonomic classification.</title>
        <authorList>
            <person name="Goeker M."/>
        </authorList>
    </citation>
    <scope>NUCLEOTIDE SEQUENCE [LARGE SCALE GENOMIC DNA]</scope>
    <source>
        <strain evidence="4 6">DSM 3764</strain>
    </source>
</reference>
<dbReference type="GO" id="GO:0090313">
    <property type="term" value="P:regulation of protein targeting to membrane"/>
    <property type="evidence" value="ECO:0007669"/>
    <property type="project" value="TreeGrafter"/>
</dbReference>
<evidence type="ECO:0000313" key="3">
    <source>
        <dbReference type="EMBL" id="STQ89702.1"/>
    </source>
</evidence>
<feature type="compositionally biased region" description="Polar residues" evidence="1">
    <location>
        <begin position="410"/>
        <end position="419"/>
    </location>
</feature>
<evidence type="ECO:0000256" key="1">
    <source>
        <dbReference type="SAM" id="MobiDB-lite"/>
    </source>
</evidence>
<accession>A0A377Q4H4</accession>
<dbReference type="OrthoDB" id="9126970at2"/>
<proteinExistence type="predicted"/>
<sequence length="419" mass="45272">MMKKTRTLLFCLLLFFVVIACLPLILPLNNYKPQLEKRLSSLLQAQVSLETVEFSYQPWPVFTLNNVKIDGEAGKIEQISVPLSLFNVLQHGKSLKNVTVAGVKLKPALAFTLPKRFAALEQDRITLGDVVLTKASVILDQGELGPIDGVIRFAKNGAMDDLQLADKQGHLDVHIKPKGDNIGVTVQASSWELPLGYPVVFERLYLSGEGSPEGLLIDDIRGETYGGVLSGKAQLTRQTDWNLQGQLLAKGIHTEPLSKIFSPATFVSGRMDAEVQFVYSAADYLKLFAHPQLDASFLLRDGAIHNMDLVAQLRAGETPAGRGGQTRFDTLKGKMLIRDRSVQLQGMALGAGKFNAQGAVQIAAGRINGSVSGRLQAGVLAIANQIRLSGDLSKPALNSGNAARTGEQPPATSVNELLQ</sequence>
<dbReference type="GO" id="GO:0005886">
    <property type="term" value="C:plasma membrane"/>
    <property type="evidence" value="ECO:0007669"/>
    <property type="project" value="TreeGrafter"/>
</dbReference>
<feature type="region of interest" description="Disordered" evidence="1">
    <location>
        <begin position="397"/>
        <end position="419"/>
    </location>
</feature>
<organism evidence="3 5">
    <name type="scientific">Iodobacter fluviatilis</name>
    <dbReference type="NCBI Taxonomy" id="537"/>
    <lineage>
        <taxon>Bacteria</taxon>
        <taxon>Pseudomonadati</taxon>
        <taxon>Pseudomonadota</taxon>
        <taxon>Betaproteobacteria</taxon>
        <taxon>Neisseriales</taxon>
        <taxon>Chitinibacteraceae</taxon>
        <taxon>Iodobacter</taxon>
    </lineage>
</organism>
<evidence type="ECO:0000313" key="5">
    <source>
        <dbReference type="Proteomes" id="UP000255108"/>
    </source>
</evidence>
<dbReference type="PROSITE" id="PS51257">
    <property type="entry name" value="PROKAR_LIPOPROTEIN"/>
    <property type="match status" value="1"/>
</dbReference>
<feature type="domain" description="AsmA" evidence="2">
    <location>
        <begin position="217"/>
        <end position="335"/>
    </location>
</feature>
<evidence type="ECO:0000313" key="4">
    <source>
        <dbReference type="EMBL" id="TCU84089.1"/>
    </source>
</evidence>
<dbReference type="InterPro" id="IPR052894">
    <property type="entry name" value="AsmA-related"/>
</dbReference>
<keyword evidence="6" id="KW-1185">Reference proteome</keyword>
<reference evidence="3 5" key="1">
    <citation type="submission" date="2018-06" db="EMBL/GenBank/DDBJ databases">
        <authorList>
            <consortium name="Pathogen Informatics"/>
            <person name="Doyle S."/>
        </authorList>
    </citation>
    <scope>NUCLEOTIDE SEQUENCE [LARGE SCALE GENOMIC DNA]</scope>
    <source>
        <strain evidence="3 5">NCTC11159</strain>
    </source>
</reference>